<dbReference type="InterPro" id="IPR029052">
    <property type="entry name" value="Metallo-depent_PP-like"/>
</dbReference>
<evidence type="ECO:0000259" key="5">
    <source>
        <dbReference type="PROSITE" id="PS00125"/>
    </source>
</evidence>
<dbReference type="PRINTS" id="PR00114">
    <property type="entry name" value="STPHPHTASE"/>
</dbReference>
<dbReference type="GO" id="GO:0046872">
    <property type="term" value="F:metal ion binding"/>
    <property type="evidence" value="ECO:0007669"/>
    <property type="project" value="UniProtKB-KW"/>
</dbReference>
<dbReference type="AlphaFoldDB" id="A0A9K3D6R9"/>
<name>A0A9K3D6R9_9EUKA</name>
<dbReference type="PROSITE" id="PS00125">
    <property type="entry name" value="SER_THR_PHOSPHATASE"/>
    <property type="match status" value="1"/>
</dbReference>
<dbReference type="PANTHER" id="PTHR45619">
    <property type="entry name" value="SERINE/THREONINE-PROTEIN PHOSPHATASE PP2A-RELATED"/>
    <property type="match status" value="1"/>
</dbReference>
<keyword evidence="7" id="KW-1185">Reference proteome</keyword>
<dbReference type="SUPFAM" id="SSF56300">
    <property type="entry name" value="Metallo-dependent phosphatases"/>
    <property type="match status" value="1"/>
</dbReference>
<accession>A0A9K3D6R9</accession>
<dbReference type="InterPro" id="IPR004843">
    <property type="entry name" value="Calcineurin-like_PHP"/>
</dbReference>
<comment type="caution">
    <text evidence="6">The sequence shown here is derived from an EMBL/GenBank/DDBJ whole genome shotgun (WGS) entry which is preliminary data.</text>
</comment>
<proteinExistence type="inferred from homology"/>
<dbReference type="Pfam" id="PF00149">
    <property type="entry name" value="Metallophos"/>
    <property type="match status" value="1"/>
</dbReference>
<dbReference type="Proteomes" id="UP000265618">
    <property type="component" value="Unassembled WGS sequence"/>
</dbReference>
<reference evidence="6 7" key="1">
    <citation type="journal article" date="2018" name="PLoS ONE">
        <title>The draft genome of Kipferlia bialata reveals reductive genome evolution in fornicate parasites.</title>
        <authorList>
            <person name="Tanifuji G."/>
            <person name="Takabayashi S."/>
            <person name="Kume K."/>
            <person name="Takagi M."/>
            <person name="Nakayama T."/>
            <person name="Kamikawa R."/>
            <person name="Inagaki Y."/>
            <person name="Hashimoto T."/>
        </authorList>
    </citation>
    <scope>NUCLEOTIDE SEQUENCE [LARGE SCALE GENOMIC DNA]</scope>
    <source>
        <strain evidence="6">NY0173</strain>
    </source>
</reference>
<feature type="domain" description="Serine/threonine specific protein phosphatases" evidence="5">
    <location>
        <begin position="111"/>
        <end position="116"/>
    </location>
</feature>
<keyword evidence="1" id="KW-0479">Metal-binding</keyword>
<keyword evidence="2 4" id="KW-0378">Hydrolase</keyword>
<gene>
    <name evidence="6" type="ORF">KIPB_012086</name>
</gene>
<organism evidence="6 7">
    <name type="scientific">Kipferlia bialata</name>
    <dbReference type="NCBI Taxonomy" id="797122"/>
    <lineage>
        <taxon>Eukaryota</taxon>
        <taxon>Metamonada</taxon>
        <taxon>Carpediemonas-like organisms</taxon>
        <taxon>Kipferlia</taxon>
    </lineage>
</organism>
<evidence type="ECO:0000256" key="3">
    <source>
        <dbReference type="ARBA" id="ARBA00023211"/>
    </source>
</evidence>
<sequence>MLPHNDLDGMIERLMRGEYLTEQEVETVCGLVTTVFQEEPNVVKVPAPVTVIGDIHGQFHDLLELFSIAGCAPHTNMLFLGDYVDRGYYSVECVTLLLVLKVRYPKRVSMLRGNHESRQITQVYGFYDECHRKYGSLRVWNLFTSVFDALPLAAVVQDSVFAVHGGLSPSVETVDQLLELDRHKDIPHEGPMSDLMWSDPEARVGWGMSPRGAGYTFGQDISMNFN</sequence>
<evidence type="ECO:0000313" key="6">
    <source>
        <dbReference type="EMBL" id="GIQ89582.1"/>
    </source>
</evidence>
<dbReference type="EMBL" id="BDIP01005199">
    <property type="protein sequence ID" value="GIQ89582.1"/>
    <property type="molecule type" value="Genomic_DNA"/>
</dbReference>
<feature type="non-terminal residue" evidence="6">
    <location>
        <position position="1"/>
    </location>
</feature>
<dbReference type="SMART" id="SM00156">
    <property type="entry name" value="PP2Ac"/>
    <property type="match status" value="1"/>
</dbReference>
<dbReference type="GO" id="GO:0004722">
    <property type="term" value="F:protein serine/threonine phosphatase activity"/>
    <property type="evidence" value="ECO:0007669"/>
    <property type="project" value="UniProtKB-EC"/>
</dbReference>
<dbReference type="InterPro" id="IPR006186">
    <property type="entry name" value="Ser/Thr-sp_prot-phosphatase"/>
</dbReference>
<evidence type="ECO:0000256" key="4">
    <source>
        <dbReference type="RuleBase" id="RU004273"/>
    </source>
</evidence>
<dbReference type="OrthoDB" id="1930084at2759"/>
<dbReference type="EC" id="3.1.3.16" evidence="4"/>
<keyword evidence="3" id="KW-0464">Manganese</keyword>
<evidence type="ECO:0000256" key="2">
    <source>
        <dbReference type="ARBA" id="ARBA00022801"/>
    </source>
</evidence>
<protein>
    <recommendedName>
        <fullName evidence="4">Serine/threonine-protein phosphatase</fullName>
        <ecNumber evidence="4">3.1.3.16</ecNumber>
    </recommendedName>
</protein>
<evidence type="ECO:0000256" key="1">
    <source>
        <dbReference type="ARBA" id="ARBA00022723"/>
    </source>
</evidence>
<dbReference type="InterPro" id="IPR047129">
    <property type="entry name" value="PPA2-like"/>
</dbReference>
<dbReference type="Gene3D" id="3.60.21.10">
    <property type="match status" value="1"/>
</dbReference>
<evidence type="ECO:0000313" key="7">
    <source>
        <dbReference type="Proteomes" id="UP000265618"/>
    </source>
</evidence>
<comment type="similarity">
    <text evidence="4">Belongs to the PPP phosphatase family.</text>
</comment>
<comment type="catalytic activity">
    <reaction evidence="4">
        <text>O-phospho-L-threonyl-[protein] + H2O = L-threonyl-[protein] + phosphate</text>
        <dbReference type="Rhea" id="RHEA:47004"/>
        <dbReference type="Rhea" id="RHEA-COMP:11060"/>
        <dbReference type="Rhea" id="RHEA-COMP:11605"/>
        <dbReference type="ChEBI" id="CHEBI:15377"/>
        <dbReference type="ChEBI" id="CHEBI:30013"/>
        <dbReference type="ChEBI" id="CHEBI:43474"/>
        <dbReference type="ChEBI" id="CHEBI:61977"/>
        <dbReference type="EC" id="3.1.3.16"/>
    </reaction>
</comment>